<dbReference type="InParanoid" id="A0A4V3SHR9"/>
<dbReference type="Gene3D" id="3.30.710.10">
    <property type="entry name" value="Potassium Channel Kv1.1, Chain A"/>
    <property type="match status" value="1"/>
</dbReference>
<organism evidence="2 3">
    <name type="scientific">Ascodesmis nigricans</name>
    <dbReference type="NCBI Taxonomy" id="341454"/>
    <lineage>
        <taxon>Eukaryota</taxon>
        <taxon>Fungi</taxon>
        <taxon>Dikarya</taxon>
        <taxon>Ascomycota</taxon>
        <taxon>Pezizomycotina</taxon>
        <taxon>Pezizomycetes</taxon>
        <taxon>Pezizales</taxon>
        <taxon>Ascodesmidaceae</taxon>
        <taxon>Ascodesmis</taxon>
    </lineage>
</organism>
<evidence type="ECO:0000256" key="1">
    <source>
        <dbReference type="SAM" id="MobiDB-lite"/>
    </source>
</evidence>
<dbReference type="InterPro" id="IPR011333">
    <property type="entry name" value="SKP1/BTB/POZ_sf"/>
</dbReference>
<feature type="compositionally biased region" description="Basic and acidic residues" evidence="1">
    <location>
        <begin position="77"/>
        <end position="103"/>
    </location>
</feature>
<feature type="compositionally biased region" description="Basic and acidic residues" evidence="1">
    <location>
        <begin position="55"/>
        <end position="68"/>
    </location>
</feature>
<feature type="compositionally biased region" description="Acidic residues" evidence="1">
    <location>
        <begin position="323"/>
        <end position="341"/>
    </location>
</feature>
<protein>
    <recommendedName>
        <fullName evidence="4">BTB domain-containing protein</fullName>
    </recommendedName>
</protein>
<sequence length="341" mass="39904">MTKKDRRNGKLSNLLFSSSYSDILIGPSPPEHYGGYHAHLNILSLRTTFFTKNVTEHKAKGPKRDFRTLSRPISPRNDPKPHRAKEKNTGQDKNRPIIVKVEDNSSEDSDHESRPQRTTHKPQGSRLRKLEIFDSCDHDNITVFNFAHHSVETVCRVLTWVYTDNYHITYDGDEPAETAAVEHFRVYDLADFMEMPRLKRSVYKRLRSLLKLSEISDYQSIASGGEYPEITDAMVKQVKNLIKVVWGEPEPERDAWKSVKELVQLAAVWMIIWAPRVTWEMEEVFREFPEFHMPLLQEYVVKMHWCLQYKKLVNKMAKQPIESPEEKEEEEEEEAEKSDSD</sequence>
<keyword evidence="3" id="KW-1185">Reference proteome</keyword>
<feature type="region of interest" description="Disordered" evidence="1">
    <location>
        <begin position="320"/>
        <end position="341"/>
    </location>
</feature>
<dbReference type="EMBL" id="ML220156">
    <property type="protein sequence ID" value="TGZ77284.1"/>
    <property type="molecule type" value="Genomic_DNA"/>
</dbReference>
<dbReference type="AlphaFoldDB" id="A0A4V3SHR9"/>
<reference evidence="2 3" key="1">
    <citation type="submission" date="2019-04" db="EMBL/GenBank/DDBJ databases">
        <title>Comparative genomics and transcriptomics to analyze fruiting body development in filamentous ascomycetes.</title>
        <authorList>
            <consortium name="DOE Joint Genome Institute"/>
            <person name="Lutkenhaus R."/>
            <person name="Traeger S."/>
            <person name="Breuer J."/>
            <person name="Kuo A."/>
            <person name="Lipzen A."/>
            <person name="Pangilinan J."/>
            <person name="Dilworth D."/>
            <person name="Sandor L."/>
            <person name="Poggeler S."/>
            <person name="Barry K."/>
            <person name="Grigoriev I.V."/>
            <person name="Nowrousian M."/>
        </authorList>
    </citation>
    <scope>NUCLEOTIDE SEQUENCE [LARGE SCALE GENOMIC DNA]</scope>
    <source>
        <strain evidence="2 3">CBS 389.68</strain>
    </source>
</reference>
<accession>A0A4V3SHR9</accession>
<dbReference type="SUPFAM" id="SSF54695">
    <property type="entry name" value="POZ domain"/>
    <property type="match status" value="1"/>
</dbReference>
<evidence type="ECO:0000313" key="3">
    <source>
        <dbReference type="Proteomes" id="UP000298138"/>
    </source>
</evidence>
<evidence type="ECO:0008006" key="4">
    <source>
        <dbReference type="Google" id="ProtNLM"/>
    </source>
</evidence>
<dbReference type="Proteomes" id="UP000298138">
    <property type="component" value="Unassembled WGS sequence"/>
</dbReference>
<evidence type="ECO:0000313" key="2">
    <source>
        <dbReference type="EMBL" id="TGZ77284.1"/>
    </source>
</evidence>
<proteinExistence type="predicted"/>
<name>A0A4V3SHR9_9PEZI</name>
<feature type="region of interest" description="Disordered" evidence="1">
    <location>
        <begin position="55"/>
        <end position="126"/>
    </location>
</feature>
<gene>
    <name evidence="2" type="ORF">EX30DRAFT_398691</name>
</gene>